<dbReference type="EMBL" id="NRSZ01000833">
    <property type="protein sequence ID" value="PNY24892.1"/>
    <property type="molecule type" value="Genomic_DNA"/>
</dbReference>
<feature type="coiled-coil region" evidence="1">
    <location>
        <begin position="151"/>
        <end position="178"/>
    </location>
</feature>
<evidence type="ECO:0000313" key="4">
    <source>
        <dbReference type="Proteomes" id="UP000236621"/>
    </source>
</evidence>
<accession>A0A2K3QBH2</accession>
<dbReference type="OrthoDB" id="5223508at2759"/>
<gene>
    <name evidence="3" type="ORF">TCAP_05174</name>
</gene>
<feature type="compositionally biased region" description="Basic and acidic residues" evidence="2">
    <location>
        <begin position="109"/>
        <end position="128"/>
    </location>
</feature>
<dbReference type="InterPro" id="IPR058940">
    <property type="entry name" value="mS26_fungi"/>
</dbReference>
<dbReference type="Pfam" id="PF26163">
    <property type="entry name" value="mS26"/>
    <property type="match status" value="1"/>
</dbReference>
<sequence length="319" mass="36557">MSPRCSRNISGLGRGDMSLTSSAPRVRPALGQLLRVSRTFSTSQSVGSNHVPPESPSYIRLPTPPQSDETKPTRVRGHLPVPREIFPRLEGDRKVRPDYIQRTAPKPAKQREPSNEAQRWKAEMADNRRTNLEDSLQALWARRSKSDKVRNARVSRKFEEHNQAAAALEREDDRLTRSTVLDSMLDTKVYPDPERFSRADRSRTKVMARESARREARRDAIMELYISASNFIVQESELKAEIDKLFTEEYFRKQSQAVNRYGATENTWGIYGKPPSIANMLETSTGTSTKLMDYYESEYDRSVKRQKRIAEDLTGGKME</sequence>
<feature type="region of interest" description="Disordered" evidence="2">
    <location>
        <begin position="88"/>
        <end position="128"/>
    </location>
</feature>
<protein>
    <submittedName>
        <fullName evidence="3">Uncharacterized protein</fullName>
    </submittedName>
</protein>
<feature type="region of interest" description="Disordered" evidence="2">
    <location>
        <begin position="1"/>
        <end position="26"/>
    </location>
</feature>
<feature type="compositionally biased region" description="Basic and acidic residues" evidence="2">
    <location>
        <begin position="88"/>
        <end position="99"/>
    </location>
</feature>
<reference evidence="3 4" key="1">
    <citation type="submission" date="2017-08" db="EMBL/GenBank/DDBJ databases">
        <title>Harnessing the power of phylogenomics to disentangle the directionality and signatures of interkingdom host jumping in the parasitic fungal genus Tolypocladium.</title>
        <authorList>
            <person name="Quandt C.A."/>
            <person name="Patterson W."/>
            <person name="Spatafora J.W."/>
        </authorList>
    </citation>
    <scope>NUCLEOTIDE SEQUENCE [LARGE SCALE GENOMIC DNA]</scope>
    <source>
        <strain evidence="3 4">CBS 113982</strain>
    </source>
</reference>
<name>A0A2K3QBH2_9HYPO</name>
<proteinExistence type="predicted"/>
<comment type="caution">
    <text evidence="3">The sequence shown here is derived from an EMBL/GenBank/DDBJ whole genome shotgun (WGS) entry which is preliminary data.</text>
</comment>
<dbReference type="CDD" id="cd23703">
    <property type="entry name" value="mS26_PET12"/>
    <property type="match status" value="1"/>
</dbReference>
<evidence type="ECO:0000313" key="3">
    <source>
        <dbReference type="EMBL" id="PNY24892.1"/>
    </source>
</evidence>
<evidence type="ECO:0000256" key="2">
    <source>
        <dbReference type="SAM" id="MobiDB-lite"/>
    </source>
</evidence>
<dbReference type="AlphaFoldDB" id="A0A2K3QBH2"/>
<dbReference type="STRING" id="45235.A0A2K3QBH2"/>
<feature type="region of interest" description="Disordered" evidence="2">
    <location>
        <begin position="41"/>
        <end position="75"/>
    </location>
</feature>
<evidence type="ECO:0000256" key="1">
    <source>
        <dbReference type="SAM" id="Coils"/>
    </source>
</evidence>
<keyword evidence="1" id="KW-0175">Coiled coil</keyword>
<keyword evidence="4" id="KW-1185">Reference proteome</keyword>
<dbReference type="Proteomes" id="UP000236621">
    <property type="component" value="Unassembled WGS sequence"/>
</dbReference>
<organism evidence="3 4">
    <name type="scientific">Tolypocladium capitatum</name>
    <dbReference type="NCBI Taxonomy" id="45235"/>
    <lineage>
        <taxon>Eukaryota</taxon>
        <taxon>Fungi</taxon>
        <taxon>Dikarya</taxon>
        <taxon>Ascomycota</taxon>
        <taxon>Pezizomycotina</taxon>
        <taxon>Sordariomycetes</taxon>
        <taxon>Hypocreomycetidae</taxon>
        <taxon>Hypocreales</taxon>
        <taxon>Ophiocordycipitaceae</taxon>
        <taxon>Tolypocladium</taxon>
    </lineage>
</organism>